<keyword evidence="5" id="KW-0325">Glycoprotein</keyword>
<evidence type="ECO:0000256" key="6">
    <source>
        <dbReference type="SAM" id="SignalP"/>
    </source>
</evidence>
<reference evidence="7" key="1">
    <citation type="journal article" date="2013" name="Genome Biol.">
        <title>Reference genomes and transcriptomes of Nicotiana sylvestris and Nicotiana tomentosiformis.</title>
        <authorList>
            <person name="Sierro N."/>
            <person name="Battey J.N."/>
            <person name="Ouadi S."/>
            <person name="Bovet L."/>
            <person name="Goepfert S."/>
            <person name="Bakaher N."/>
            <person name="Peitsch M.C."/>
            <person name="Ivanov N.V."/>
        </authorList>
    </citation>
    <scope>NUCLEOTIDE SEQUENCE [LARGE SCALE GENOMIC DNA]</scope>
</reference>
<dbReference type="OrthoDB" id="1223508at2759"/>
<dbReference type="AlphaFoldDB" id="A0A1U7WI54"/>
<evidence type="ECO:0000256" key="2">
    <source>
        <dbReference type="ARBA" id="ARBA00022729"/>
    </source>
</evidence>
<evidence type="ECO:0000313" key="7">
    <source>
        <dbReference type="Proteomes" id="UP000189701"/>
    </source>
</evidence>
<keyword evidence="2 6" id="KW-0732">Signal</keyword>
<gene>
    <name evidence="8" type="primary">LOC104228784</name>
</gene>
<feature type="signal peptide" evidence="6">
    <location>
        <begin position="1"/>
        <end position="19"/>
    </location>
</feature>
<reference evidence="8" key="2">
    <citation type="submission" date="2025-08" db="UniProtKB">
        <authorList>
            <consortium name="RefSeq"/>
        </authorList>
    </citation>
    <scope>IDENTIFICATION</scope>
    <source>
        <tissue evidence="8">Leaf</tissue>
    </source>
</reference>
<keyword evidence="3" id="KW-0677">Repeat</keyword>
<dbReference type="GO" id="GO:0016020">
    <property type="term" value="C:membrane"/>
    <property type="evidence" value="ECO:0007669"/>
    <property type="project" value="UniProtKB-SubCell"/>
</dbReference>
<dbReference type="Gene3D" id="3.30.200.20">
    <property type="entry name" value="Phosphorylase Kinase, domain 1"/>
    <property type="match status" value="1"/>
</dbReference>
<sequence length="151" mass="17364">MQLGVSFFVLGCFSLSCIGKEYPVKNDLPDVTVESDIFDVTVESDIVDLIVKNDHLDLTFEKLRQYTGQFSPDNLVGISQYGKLYRWKMPVCLNQEDETTKDVAVKILFDPRVLRDNKDLVRFEDELKFLQDPRIRGNPNLVKLIGYCPRG</sequence>
<evidence type="ECO:0000256" key="5">
    <source>
        <dbReference type="ARBA" id="ARBA00023180"/>
    </source>
</evidence>
<dbReference type="Proteomes" id="UP000189701">
    <property type="component" value="Unplaced"/>
</dbReference>
<evidence type="ECO:0000313" key="8">
    <source>
        <dbReference type="RefSeq" id="XP_009779622.1"/>
    </source>
</evidence>
<dbReference type="SUPFAM" id="SSF56112">
    <property type="entry name" value="Protein kinase-like (PK-like)"/>
    <property type="match status" value="1"/>
</dbReference>
<keyword evidence="7" id="KW-1185">Reference proteome</keyword>
<feature type="chain" id="PRO_5010552533" evidence="6">
    <location>
        <begin position="20"/>
        <end position="151"/>
    </location>
</feature>
<dbReference type="RefSeq" id="XP_009779622.1">
    <property type="nucleotide sequence ID" value="XM_009781320.1"/>
</dbReference>
<evidence type="ECO:0000256" key="3">
    <source>
        <dbReference type="ARBA" id="ARBA00022737"/>
    </source>
</evidence>
<evidence type="ECO:0000256" key="1">
    <source>
        <dbReference type="ARBA" id="ARBA00004370"/>
    </source>
</evidence>
<keyword evidence="4" id="KW-0472">Membrane</keyword>
<evidence type="ECO:0000256" key="4">
    <source>
        <dbReference type="ARBA" id="ARBA00023136"/>
    </source>
</evidence>
<accession>A0A1U7WI54</accession>
<protein>
    <submittedName>
        <fullName evidence="8">Probable LRR receptor-like serine/threonine-protein kinase At2g24230</fullName>
    </submittedName>
</protein>
<organism evidence="7 8">
    <name type="scientific">Nicotiana sylvestris</name>
    <name type="common">Wood tobacco</name>
    <name type="synonym">South American tobacco</name>
    <dbReference type="NCBI Taxonomy" id="4096"/>
    <lineage>
        <taxon>Eukaryota</taxon>
        <taxon>Viridiplantae</taxon>
        <taxon>Streptophyta</taxon>
        <taxon>Embryophyta</taxon>
        <taxon>Tracheophyta</taxon>
        <taxon>Spermatophyta</taxon>
        <taxon>Magnoliopsida</taxon>
        <taxon>eudicotyledons</taxon>
        <taxon>Gunneridae</taxon>
        <taxon>Pentapetalae</taxon>
        <taxon>asterids</taxon>
        <taxon>lamiids</taxon>
        <taxon>Solanales</taxon>
        <taxon>Solanaceae</taxon>
        <taxon>Nicotianoideae</taxon>
        <taxon>Nicotianeae</taxon>
        <taxon>Nicotiana</taxon>
    </lineage>
</organism>
<dbReference type="PANTHER" id="PTHR45974">
    <property type="entry name" value="RECEPTOR-LIKE PROTEIN 55"/>
    <property type="match status" value="1"/>
</dbReference>
<comment type="subcellular location">
    <subcellularLocation>
        <location evidence="1">Membrane</location>
    </subcellularLocation>
</comment>
<proteinExistence type="predicted"/>
<dbReference type="InterPro" id="IPR011009">
    <property type="entry name" value="Kinase-like_dom_sf"/>
</dbReference>
<name>A0A1U7WI54_NICSY</name>